<sequence>MSDTIKSFLTQDHRDCDEEFANMENAVASGNWEKAKETFDKFVADLQMHFDMEEKVMFPAFEEKTGMCGGPTQVMRMEHAQMNSVVTQMREDIISKNSSHFFGLSESLMMLMQQHNMKEEQMLYAMADAHLQDESSFIIQQMKDLKRV</sequence>
<protein>
    <submittedName>
        <fullName evidence="2">Hemerythrin HHE cation-binding protein</fullName>
    </submittedName>
</protein>
<proteinExistence type="predicted"/>
<gene>
    <name evidence="2" type="ORF">CP985_05440</name>
</gene>
<dbReference type="PANTHER" id="PTHR39966:SF3">
    <property type="entry name" value="DUF438 DOMAIN-CONTAINING PROTEIN"/>
    <property type="match status" value="1"/>
</dbReference>
<evidence type="ECO:0000313" key="2">
    <source>
        <dbReference type="EMBL" id="RXK16019.1"/>
    </source>
</evidence>
<dbReference type="AlphaFoldDB" id="A0AAX2AH09"/>
<reference evidence="2 3" key="1">
    <citation type="submission" date="2017-09" db="EMBL/GenBank/DDBJ databases">
        <title>Genomics of the genus Arcobacter.</title>
        <authorList>
            <person name="Perez-Cataluna A."/>
            <person name="Figueras M.J."/>
            <person name="Salas-Masso N."/>
        </authorList>
    </citation>
    <scope>NUCLEOTIDE SEQUENCE [LARGE SCALE GENOMIC DNA]</scope>
    <source>
        <strain evidence="2 3">CECT 7386</strain>
    </source>
</reference>
<dbReference type="RefSeq" id="WP_114841280.1">
    <property type="nucleotide sequence ID" value="NZ_CP031219.1"/>
</dbReference>
<dbReference type="GO" id="GO:0005886">
    <property type="term" value="C:plasma membrane"/>
    <property type="evidence" value="ECO:0007669"/>
    <property type="project" value="TreeGrafter"/>
</dbReference>
<organism evidence="2 3">
    <name type="scientific">Malaciobacter mytili LMG 24559</name>
    <dbReference type="NCBI Taxonomy" id="1032238"/>
    <lineage>
        <taxon>Bacteria</taxon>
        <taxon>Pseudomonadati</taxon>
        <taxon>Campylobacterota</taxon>
        <taxon>Epsilonproteobacteria</taxon>
        <taxon>Campylobacterales</taxon>
        <taxon>Arcobacteraceae</taxon>
        <taxon>Malaciobacter</taxon>
    </lineage>
</organism>
<dbReference type="Pfam" id="PF01814">
    <property type="entry name" value="Hemerythrin"/>
    <property type="match status" value="1"/>
</dbReference>
<accession>A0AAX2AH09</accession>
<evidence type="ECO:0000259" key="1">
    <source>
        <dbReference type="Pfam" id="PF01814"/>
    </source>
</evidence>
<dbReference type="Gene3D" id="1.20.120.520">
    <property type="entry name" value="nmb1532 protein domain like"/>
    <property type="match status" value="1"/>
</dbReference>
<dbReference type="KEGG" id="amyt:AMYT_0815"/>
<comment type="caution">
    <text evidence="2">The sequence shown here is derived from an EMBL/GenBank/DDBJ whole genome shotgun (WGS) entry which is preliminary data.</text>
</comment>
<dbReference type="Proteomes" id="UP000290092">
    <property type="component" value="Unassembled WGS sequence"/>
</dbReference>
<name>A0AAX2AH09_9BACT</name>
<dbReference type="EMBL" id="NXID01000016">
    <property type="protein sequence ID" value="RXK16019.1"/>
    <property type="molecule type" value="Genomic_DNA"/>
</dbReference>
<dbReference type="PANTHER" id="PTHR39966">
    <property type="entry name" value="BLL2471 PROTEIN-RELATED"/>
    <property type="match status" value="1"/>
</dbReference>
<keyword evidence="3" id="KW-1185">Reference proteome</keyword>
<feature type="domain" description="Hemerythrin-like" evidence="1">
    <location>
        <begin position="7"/>
        <end position="127"/>
    </location>
</feature>
<dbReference type="InterPro" id="IPR012312">
    <property type="entry name" value="Hemerythrin-like"/>
</dbReference>
<evidence type="ECO:0000313" key="3">
    <source>
        <dbReference type="Proteomes" id="UP000290092"/>
    </source>
</evidence>